<keyword evidence="4" id="KW-1185">Reference proteome</keyword>
<keyword evidence="1" id="KW-0560">Oxidoreductase</keyword>
<keyword evidence="2" id="KW-0472">Membrane</keyword>
<protein>
    <submittedName>
        <fullName evidence="3">Uncharacterized protein</fullName>
    </submittedName>
</protein>
<sequence length="439" mass="48220">MIVYTYAIYLKYLALAVVVASLPFIALIALKIFQKLTAGRVSSLVCLKGKTAIVTGGSSGIGLETALFLASRGCRAIITDRRNSSKAKARILSEMNNADVTTKRLDLMSQQVIIADRRDSFKAKARIISETNNSDILTKRLDLTSMQSLHKFSQSGIGLETALFLASRGCRVIIADRRDSSKAKARIIAETNNSDIETKRLDLTSLQSVRKFAEDVKESEERLDILINNAGVGSVGNKHTDDGLHATMQINHFGPFLLTHLLSDLLKKSAPSRIIFVGSALAFCSNLTAETLNYPQGHPLSLFRTTMIYANSKLANVITANGFAERLKEYGVTSNSLHPGLVNSEIFSASAKYLGLETIARVFRSIVLLAYGKSTEEGAQTTIHLALANELKEVTGKHFWDCIMFPQPPGAWNKKFCDDIWEASEKLVQLKPEEKLSVC</sequence>
<dbReference type="EMBL" id="OU896708">
    <property type="protein sequence ID" value="CAG9819112.1"/>
    <property type="molecule type" value="Genomic_DNA"/>
</dbReference>
<evidence type="ECO:0000313" key="4">
    <source>
        <dbReference type="Proteomes" id="UP001153737"/>
    </source>
</evidence>
<reference evidence="3" key="2">
    <citation type="submission" date="2022-10" db="EMBL/GenBank/DDBJ databases">
        <authorList>
            <consortium name="ENA_rothamsted_submissions"/>
            <consortium name="culmorum"/>
            <person name="King R."/>
        </authorList>
    </citation>
    <scope>NUCLEOTIDE SEQUENCE</scope>
</reference>
<dbReference type="Proteomes" id="UP001153737">
    <property type="component" value="Chromosome 2"/>
</dbReference>
<dbReference type="SUPFAM" id="SSF51735">
    <property type="entry name" value="NAD(P)-binding Rossmann-fold domains"/>
    <property type="match status" value="2"/>
</dbReference>
<keyword evidence="2" id="KW-1133">Transmembrane helix</keyword>
<evidence type="ECO:0000256" key="2">
    <source>
        <dbReference type="SAM" id="Phobius"/>
    </source>
</evidence>
<dbReference type="PANTHER" id="PTHR43157">
    <property type="entry name" value="PHOSPHATIDYLINOSITOL-GLYCAN BIOSYNTHESIS CLASS F PROTEIN-RELATED"/>
    <property type="match status" value="1"/>
</dbReference>
<reference evidence="3" key="1">
    <citation type="submission" date="2022-01" db="EMBL/GenBank/DDBJ databases">
        <authorList>
            <person name="King R."/>
        </authorList>
    </citation>
    <scope>NUCLEOTIDE SEQUENCE</scope>
</reference>
<dbReference type="AlphaFoldDB" id="A0A9N9X2T2"/>
<keyword evidence="2" id="KW-0812">Transmembrane</keyword>
<gene>
    <name evidence="3" type="ORF">PHAECO_LOCUS6652</name>
</gene>
<dbReference type="Pfam" id="PF00106">
    <property type="entry name" value="adh_short"/>
    <property type="match status" value="2"/>
</dbReference>
<organism evidence="3 4">
    <name type="scientific">Phaedon cochleariae</name>
    <name type="common">Mustard beetle</name>
    <dbReference type="NCBI Taxonomy" id="80249"/>
    <lineage>
        <taxon>Eukaryota</taxon>
        <taxon>Metazoa</taxon>
        <taxon>Ecdysozoa</taxon>
        <taxon>Arthropoda</taxon>
        <taxon>Hexapoda</taxon>
        <taxon>Insecta</taxon>
        <taxon>Pterygota</taxon>
        <taxon>Neoptera</taxon>
        <taxon>Endopterygota</taxon>
        <taxon>Coleoptera</taxon>
        <taxon>Polyphaga</taxon>
        <taxon>Cucujiformia</taxon>
        <taxon>Chrysomeloidea</taxon>
        <taxon>Chrysomelidae</taxon>
        <taxon>Chrysomelinae</taxon>
        <taxon>Chrysomelini</taxon>
        <taxon>Phaedon</taxon>
    </lineage>
</organism>
<feature type="transmembrane region" description="Helical" evidence="2">
    <location>
        <begin position="12"/>
        <end position="33"/>
    </location>
</feature>
<dbReference type="Gene3D" id="3.40.50.720">
    <property type="entry name" value="NAD(P)-binding Rossmann-like Domain"/>
    <property type="match status" value="2"/>
</dbReference>
<name>A0A9N9X2T2_PHACE</name>
<dbReference type="InterPro" id="IPR036291">
    <property type="entry name" value="NAD(P)-bd_dom_sf"/>
</dbReference>
<dbReference type="OrthoDB" id="191139at2759"/>
<evidence type="ECO:0000313" key="3">
    <source>
        <dbReference type="EMBL" id="CAG9819112.1"/>
    </source>
</evidence>
<dbReference type="GO" id="GO:0016491">
    <property type="term" value="F:oxidoreductase activity"/>
    <property type="evidence" value="ECO:0007669"/>
    <property type="project" value="UniProtKB-KW"/>
</dbReference>
<proteinExistence type="predicted"/>
<dbReference type="InterPro" id="IPR002347">
    <property type="entry name" value="SDR_fam"/>
</dbReference>
<evidence type="ECO:0000256" key="1">
    <source>
        <dbReference type="ARBA" id="ARBA00023002"/>
    </source>
</evidence>
<dbReference type="PANTHER" id="PTHR43157:SF31">
    <property type="entry name" value="PHOSPHATIDYLINOSITOL-GLYCAN BIOSYNTHESIS CLASS F PROTEIN"/>
    <property type="match status" value="1"/>
</dbReference>
<accession>A0A9N9X2T2</accession>
<dbReference type="PRINTS" id="PR00081">
    <property type="entry name" value="GDHRDH"/>
</dbReference>